<dbReference type="Pfam" id="PF10018">
    <property type="entry name" value="Med4"/>
    <property type="match status" value="1"/>
</dbReference>
<feature type="region of interest" description="Disordered" evidence="9">
    <location>
        <begin position="248"/>
        <end position="299"/>
    </location>
</feature>
<dbReference type="GO" id="GO:0070847">
    <property type="term" value="C:core mediator complex"/>
    <property type="evidence" value="ECO:0007669"/>
    <property type="project" value="TreeGrafter"/>
</dbReference>
<evidence type="ECO:0000256" key="7">
    <source>
        <dbReference type="ARBA" id="ARBA00031257"/>
    </source>
</evidence>
<evidence type="ECO:0000256" key="8">
    <source>
        <dbReference type="RuleBase" id="RU364141"/>
    </source>
</evidence>
<evidence type="ECO:0000256" key="5">
    <source>
        <dbReference type="ARBA" id="ARBA00023163"/>
    </source>
</evidence>
<protein>
    <recommendedName>
        <fullName evidence="3 8">Mediator of RNA polymerase II transcription subunit 4</fullName>
    </recommendedName>
    <alternativeName>
        <fullName evidence="7 8">Mediator complex subunit 4</fullName>
    </alternativeName>
</protein>
<evidence type="ECO:0000256" key="2">
    <source>
        <dbReference type="ARBA" id="ARBA00009626"/>
    </source>
</evidence>
<keyword evidence="6 8" id="KW-0539">Nucleus</keyword>
<evidence type="ECO:0000256" key="4">
    <source>
        <dbReference type="ARBA" id="ARBA00023015"/>
    </source>
</evidence>
<evidence type="ECO:0000256" key="9">
    <source>
        <dbReference type="SAM" id="MobiDB-lite"/>
    </source>
</evidence>
<sequence length="299" mass="31972">MSTNEPIGPQLTALLNQYQNLTLNLFSSLSTLSQLAPPTSTDPSSSTATTSPYSSNSSSSSNSLYTHLSTLSHEFQALLTLVHQHTAQRVLIHSLLSQLASLDQTWTDSLISLSCLESSLQPLINQGRLGRAQIDAASHAELLTCSNVLTYARRVAPFTSAPPSQDPTQSAFNSGASLLASTQQIATTSAGGGGRVFLPFPTEQAMRRGRLQLDMTGAAAGSKPGDDDDDDDDVGVVGEVGSVGMVNKAPIMKASTEPDPSKKLINQAKLDKEHRHHRPPQHGYNDDDFTFDLDLNPDM</sequence>
<feature type="region of interest" description="Disordered" evidence="9">
    <location>
        <begin position="36"/>
        <end position="59"/>
    </location>
</feature>
<evidence type="ECO:0000256" key="1">
    <source>
        <dbReference type="ARBA" id="ARBA00004123"/>
    </source>
</evidence>
<evidence type="ECO:0000313" key="11">
    <source>
        <dbReference type="Proteomes" id="UP000249464"/>
    </source>
</evidence>
<organism evidence="10 11">
    <name type="scientific">Microbotryum silenes-dioicae</name>
    <dbReference type="NCBI Taxonomy" id="796604"/>
    <lineage>
        <taxon>Eukaryota</taxon>
        <taxon>Fungi</taxon>
        <taxon>Dikarya</taxon>
        <taxon>Basidiomycota</taxon>
        <taxon>Pucciniomycotina</taxon>
        <taxon>Microbotryomycetes</taxon>
        <taxon>Microbotryales</taxon>
        <taxon>Microbotryaceae</taxon>
        <taxon>Microbotryum</taxon>
    </lineage>
</organism>
<evidence type="ECO:0000313" key="10">
    <source>
        <dbReference type="EMBL" id="SGY61225.1"/>
    </source>
</evidence>
<dbReference type="GO" id="GO:0016592">
    <property type="term" value="C:mediator complex"/>
    <property type="evidence" value="ECO:0007669"/>
    <property type="project" value="InterPro"/>
</dbReference>
<dbReference type="GO" id="GO:0003712">
    <property type="term" value="F:transcription coregulator activity"/>
    <property type="evidence" value="ECO:0007669"/>
    <property type="project" value="InterPro"/>
</dbReference>
<comment type="subcellular location">
    <subcellularLocation>
        <location evidence="1 8">Nucleus</location>
    </subcellularLocation>
</comment>
<dbReference type="GO" id="GO:0006357">
    <property type="term" value="P:regulation of transcription by RNA polymerase II"/>
    <property type="evidence" value="ECO:0007669"/>
    <property type="project" value="InterPro"/>
</dbReference>
<evidence type="ECO:0000256" key="6">
    <source>
        <dbReference type="ARBA" id="ARBA00023242"/>
    </source>
</evidence>
<name>A0A2X0M772_9BASI</name>
<dbReference type="Proteomes" id="UP000249464">
    <property type="component" value="Unassembled WGS sequence"/>
</dbReference>
<comment type="function">
    <text evidence="8">Component of the Mediator complex, a coactivator involved in the regulated transcription of nearly all RNA polymerase II-dependent genes. Mediator functions as a bridge to convey information from gene-specific regulatory proteins to the basal RNA polymerase II transcription machinery. Mediator is recruited to promoters by direct interactions with regulatory proteins and serves as a scaffold for the assembly of a functional preinitiation complex with RNA polymerase II and the general transcription factors.</text>
</comment>
<accession>A0A2X0M772</accession>
<proteinExistence type="inferred from homology"/>
<comment type="subunit">
    <text evidence="8">Component of the Mediator complex.</text>
</comment>
<keyword evidence="8" id="KW-0010">Activator</keyword>
<dbReference type="AlphaFoldDB" id="A0A2X0M772"/>
<dbReference type="STRING" id="796604.A0A2X0M772"/>
<dbReference type="InterPro" id="IPR019258">
    <property type="entry name" value="Mediator_Med4"/>
</dbReference>
<dbReference type="PANTHER" id="PTHR13208">
    <property type="entry name" value="MEDIATOR OF RNA POLYMERASE II TRANSCRIPTION SUBUNIT 4"/>
    <property type="match status" value="1"/>
</dbReference>
<keyword evidence="5 8" id="KW-0804">Transcription</keyword>
<comment type="similarity">
    <text evidence="2 8">Belongs to the Mediator complex subunit 4 family.</text>
</comment>
<keyword evidence="11" id="KW-1185">Reference proteome</keyword>
<dbReference type="EMBL" id="FQNC01000045">
    <property type="protein sequence ID" value="SGY61225.1"/>
    <property type="molecule type" value="Genomic_DNA"/>
</dbReference>
<keyword evidence="4 8" id="KW-0805">Transcription regulation</keyword>
<evidence type="ECO:0000256" key="3">
    <source>
        <dbReference type="ARBA" id="ARBA00020629"/>
    </source>
</evidence>
<gene>
    <name evidence="10" type="primary">BQ5605_C007g04537</name>
    <name evidence="8" type="synonym">MED4</name>
    <name evidence="10" type="ORF">BQ5605_C007G04537</name>
</gene>
<dbReference type="PANTHER" id="PTHR13208:SF2">
    <property type="entry name" value="MEDIATOR OF RNA POLYMERASE II TRANSCRIPTION SUBUNIT 4"/>
    <property type="match status" value="1"/>
</dbReference>
<feature type="compositionally biased region" description="Acidic residues" evidence="9">
    <location>
        <begin position="286"/>
        <end position="299"/>
    </location>
</feature>
<reference evidence="10 11" key="1">
    <citation type="submission" date="2016-11" db="EMBL/GenBank/DDBJ databases">
        <authorList>
            <person name="Jaros S."/>
            <person name="Januszkiewicz K."/>
            <person name="Wedrychowicz H."/>
        </authorList>
    </citation>
    <scope>NUCLEOTIDE SEQUENCE [LARGE SCALE GENOMIC DNA]</scope>
</reference>